<reference evidence="4" key="2">
    <citation type="journal article" date="2018" name="BMC Genomics">
        <title>Whole genome sequencing and function prediction of 133 gut anaerobes isolated from chicken caecum in pure cultures.</title>
        <authorList>
            <person name="Medvecky M."/>
            <person name="Cejkova D."/>
            <person name="Polansky O."/>
            <person name="Karasova D."/>
            <person name="Kubasova T."/>
            <person name="Cizek A."/>
            <person name="Rychlik I."/>
        </authorList>
    </citation>
    <scope>NUCLEOTIDE SEQUENCE</scope>
    <source>
        <strain evidence="4">An71</strain>
    </source>
</reference>
<dbReference type="EMBL" id="CP059275">
    <property type="protein sequence ID" value="QLQ61594.1"/>
    <property type="molecule type" value="Genomic_DNA"/>
</dbReference>
<evidence type="ECO:0000313" key="2">
    <source>
        <dbReference type="EMBL" id="MCC4478437.1"/>
    </source>
</evidence>
<accession>A0A1S9AMV9</accession>
<evidence type="ECO:0000313" key="3">
    <source>
        <dbReference type="EMBL" id="MDD1382403.1"/>
    </source>
</evidence>
<dbReference type="Proteomes" id="UP001198026">
    <property type="component" value="Unassembled WGS sequence"/>
</dbReference>
<dbReference type="PROSITE" id="PS51186">
    <property type="entry name" value="GNAT"/>
    <property type="match status" value="1"/>
</dbReference>
<reference evidence="2" key="7">
    <citation type="submission" date="2021-10" db="EMBL/GenBank/DDBJ databases">
        <title>Evolutionary history and lifestyle of the vertebrate symbiont Limosilactobacillus reuteri.</title>
        <authorList>
            <person name="Zheng J."/>
            <person name="Li F."/>
            <person name="Gaenzle M."/>
            <person name="Walter J."/>
        </authorList>
    </citation>
    <scope>NUCLEOTIDE SEQUENCE</scope>
    <source>
        <strain evidence="2">GQ_1_3_1</strain>
    </source>
</reference>
<dbReference type="EMBL" id="JAJGWB010000150">
    <property type="protein sequence ID" value="MCC4478437.1"/>
    <property type="molecule type" value="Genomic_DNA"/>
</dbReference>
<dbReference type="Gene3D" id="3.40.630.30">
    <property type="match status" value="1"/>
</dbReference>
<dbReference type="PANTHER" id="PTHR43617">
    <property type="entry name" value="L-AMINO ACID N-ACETYLTRANSFERASE"/>
    <property type="match status" value="1"/>
</dbReference>
<dbReference type="InterPro" id="IPR016181">
    <property type="entry name" value="Acyl_CoA_acyltransferase"/>
</dbReference>
<dbReference type="Proteomes" id="UP000510868">
    <property type="component" value="Chromosome"/>
</dbReference>
<reference evidence="8" key="1">
    <citation type="submission" date="2017-04" db="EMBL/GenBank/DDBJ databases">
        <title>Function of individual gut microbiota members based on whole genome sequencing of pure cultures obtained from chicken caecum.</title>
        <authorList>
            <person name="Medvecky M."/>
            <person name="Cejkova D."/>
            <person name="Polansky O."/>
            <person name="Karasova D."/>
            <person name="Kubasova T."/>
            <person name="Cizek A."/>
            <person name="Rychlik I."/>
        </authorList>
    </citation>
    <scope>NUCLEOTIDE SEQUENCE [LARGE SCALE GENOMIC DNA]</scope>
    <source>
        <strain evidence="8">An71</strain>
    </source>
</reference>
<reference evidence="5 9" key="4">
    <citation type="submission" date="2018-03" db="EMBL/GenBank/DDBJ databases">
        <title>Genome Sequences of Lactobacillus sp. Isolates from Traditional Turkish Sourdough.</title>
        <authorList>
            <person name="Skory C.D."/>
            <person name="Dertli E."/>
        </authorList>
    </citation>
    <scope>NUCLEOTIDE SEQUENCE [LARGE SCALE GENOMIC DNA]</scope>
    <source>
        <strain evidence="5 9">E81</strain>
    </source>
</reference>
<evidence type="ECO:0000313" key="8">
    <source>
        <dbReference type="Proteomes" id="UP000195868"/>
    </source>
</evidence>
<evidence type="ECO:0000313" key="11">
    <source>
        <dbReference type="Proteomes" id="UP000510868"/>
    </source>
</evidence>
<dbReference type="EMBL" id="JAQTKT010000001">
    <property type="protein sequence ID" value="MDD1382403.1"/>
    <property type="molecule type" value="Genomic_DNA"/>
</dbReference>
<feature type="domain" description="N-acetyltransferase" evidence="1">
    <location>
        <begin position="5"/>
        <end position="164"/>
    </location>
</feature>
<proteinExistence type="predicted"/>
<dbReference type="Proteomes" id="UP000245980">
    <property type="component" value="Unassembled WGS sequence"/>
</dbReference>
<dbReference type="SUPFAM" id="SSF55729">
    <property type="entry name" value="Acyl-CoA N-acyltransferases (Nat)"/>
    <property type="match status" value="1"/>
</dbReference>
<reference evidence="6" key="5">
    <citation type="submission" date="2018-05" db="EMBL/GenBank/DDBJ databases">
        <authorList>
            <person name="Peng X.Y."/>
            <person name="Xu Y.F."/>
            <person name="Luo D."/>
            <person name="Yu J."/>
            <person name="Gu J.Y."/>
        </authorList>
    </citation>
    <scope>NUCLEOTIDE SEQUENCE</scope>
    <source>
        <strain evidence="6">LR10</strain>
    </source>
</reference>
<reference evidence="6 10" key="3">
    <citation type="journal article" date="2018" name="Front. Microbiol.">
        <title>Comparative Genomics of the Herbivore Gut Symbiont Lactobacillus reuteri Reveals Genetic Diversity and Lifestyle Adaptation.</title>
        <authorList>
            <person name="Zhao J."/>
        </authorList>
    </citation>
    <scope>NUCLEOTIDE SEQUENCE [LARGE SCALE GENOMIC DNA]</scope>
    <source>
        <strain evidence="6 10">LR10</strain>
    </source>
</reference>
<dbReference type="InterPro" id="IPR000182">
    <property type="entry name" value="GNAT_dom"/>
</dbReference>
<evidence type="ECO:0000313" key="10">
    <source>
        <dbReference type="Proteomes" id="UP000245980"/>
    </source>
</evidence>
<dbReference type="AlphaFoldDB" id="A0A1S9AMV9"/>
<dbReference type="EMBL" id="PZQO01000002">
    <property type="protein sequence ID" value="PTM30681.1"/>
    <property type="molecule type" value="Genomic_DNA"/>
</dbReference>
<dbReference type="EMBL" id="NFHN01000004">
    <property type="protein sequence ID" value="OUN49860.1"/>
    <property type="molecule type" value="Genomic_DNA"/>
</dbReference>
<evidence type="ECO:0000313" key="6">
    <source>
        <dbReference type="EMBL" id="PWT40233.1"/>
    </source>
</evidence>
<protein>
    <submittedName>
        <fullName evidence="4 5">N-acetyltransferase</fullName>
    </submittedName>
</protein>
<evidence type="ECO:0000313" key="9">
    <source>
        <dbReference type="Proteomes" id="UP000241783"/>
    </source>
</evidence>
<dbReference type="GO" id="GO:0016747">
    <property type="term" value="F:acyltransferase activity, transferring groups other than amino-acyl groups"/>
    <property type="evidence" value="ECO:0007669"/>
    <property type="project" value="InterPro"/>
</dbReference>
<reference evidence="3" key="8">
    <citation type="submission" date="2023-02" db="EMBL/GenBank/DDBJ databases">
        <title>Complete genome sequence of Limosilactobacillus reuteri SRCM217616 isolated from Bos taurus feces.</title>
        <authorList>
            <person name="Yang H.-G."/>
            <person name="Kim J.-W."/>
            <person name="Ha G.-S."/>
            <person name="Yang H.-J."/>
            <person name="Jeong D.-Y."/>
        </authorList>
    </citation>
    <scope>NUCLEOTIDE SEQUENCE</scope>
    <source>
        <strain evidence="3">SRCM217616</strain>
    </source>
</reference>
<dbReference type="Pfam" id="PF00583">
    <property type="entry name" value="Acetyltransf_1"/>
    <property type="match status" value="1"/>
</dbReference>
<gene>
    <name evidence="4" type="ORF">B5G22_01620</name>
    <name evidence="5" type="ORF">DA796_00810</name>
    <name evidence="6" type="ORF">DKZ22_09230</name>
    <name evidence="7" type="ORF">HHK02_10750</name>
    <name evidence="2" type="ORF">LMB76_09465</name>
    <name evidence="3" type="ORF">PSQ53_05495</name>
</gene>
<organism evidence="4 8">
    <name type="scientific">Limosilactobacillus reuteri</name>
    <name type="common">Lactobacillus reuteri</name>
    <dbReference type="NCBI Taxonomy" id="1598"/>
    <lineage>
        <taxon>Bacteria</taxon>
        <taxon>Bacillati</taxon>
        <taxon>Bacillota</taxon>
        <taxon>Bacilli</taxon>
        <taxon>Lactobacillales</taxon>
        <taxon>Lactobacillaceae</taxon>
        <taxon>Limosilactobacillus</taxon>
    </lineage>
</organism>
<evidence type="ECO:0000313" key="7">
    <source>
        <dbReference type="EMBL" id="QLQ61594.1"/>
    </source>
</evidence>
<dbReference type="EMBL" id="QGHT01000052">
    <property type="protein sequence ID" value="PWT40233.1"/>
    <property type="molecule type" value="Genomic_DNA"/>
</dbReference>
<dbReference type="Proteomes" id="UP000241783">
    <property type="component" value="Unassembled WGS sequence"/>
</dbReference>
<dbReference type="CDD" id="cd04301">
    <property type="entry name" value="NAT_SF"/>
    <property type="match status" value="1"/>
</dbReference>
<dbReference type="RefSeq" id="WP_078009706.1">
    <property type="nucleotide sequence ID" value="NZ_CANCWL010000011.1"/>
</dbReference>
<evidence type="ECO:0000313" key="5">
    <source>
        <dbReference type="EMBL" id="PTM30681.1"/>
    </source>
</evidence>
<dbReference type="Proteomes" id="UP000195868">
    <property type="component" value="Unassembled WGS sequence"/>
</dbReference>
<name>A0A1S9AMV9_LIMRT</name>
<reference evidence="7 11" key="6">
    <citation type="submission" date="2020-07" db="EMBL/GenBank/DDBJ databases">
        <title>Genome sequence of Lactobacillus reuteri CNEI-KCA3 isolated from the faeces of a reared-broiler chicken, South-East Nigeria, reveals presence of CRISPR arrays.</title>
        <authorList>
            <person name="Anukam K.C."/>
            <person name="Ibezim C.N."/>
            <person name="BeecK W.V."/>
            <person name="Allonsius C."/>
            <person name="Broek M.D."/>
            <person name="Tuyaerts I."/>
            <person name="Attama A."/>
            <person name="Esimone C.O."/>
            <person name="Lebeer S."/>
        </authorList>
    </citation>
    <scope>NUCLEOTIDE SEQUENCE [LARGE SCALE GENOMIC DNA]</scope>
    <source>
        <strain evidence="7 11">CNEI-KCA3</strain>
    </source>
</reference>
<dbReference type="Proteomes" id="UP001217945">
    <property type="component" value="Unassembled WGS sequence"/>
</dbReference>
<sequence>MNNQITLAYLDHDDLDALQVVSVVSFYESFIDGADPLDMQEYLQTQLTTEILAVELAQSTSKFIGIKDHQILIGYMKVNDEKDAIEIQRLYLLKDYQNKGLGQRLLDEANRYAKTKQKRYLRLAVYEKNHAAIRFYERYGFKKIGIKHFLLGKQDRICPILEKEI</sequence>
<evidence type="ECO:0000259" key="1">
    <source>
        <dbReference type="PROSITE" id="PS51186"/>
    </source>
</evidence>
<evidence type="ECO:0000313" key="4">
    <source>
        <dbReference type="EMBL" id="OUN49860.1"/>
    </source>
</evidence>
<dbReference type="PANTHER" id="PTHR43617:SF33">
    <property type="entry name" value="SPORE COAT POLYSACCHARIDE BIOSYNTHESIS PROTEIN SPSD"/>
    <property type="match status" value="1"/>
</dbReference>
<keyword evidence="4" id="KW-0808">Transferase</keyword>
<dbReference type="InterPro" id="IPR050276">
    <property type="entry name" value="MshD_Acetyltransferase"/>
</dbReference>